<comment type="caution">
    <text evidence="3">The sequence shown here is derived from an EMBL/GenBank/DDBJ whole genome shotgun (WGS) entry which is preliminary data.</text>
</comment>
<dbReference type="GO" id="GO:0015679">
    <property type="term" value="P:plasma membrane copper ion transport"/>
    <property type="evidence" value="ECO:0007669"/>
    <property type="project" value="TreeGrafter"/>
</dbReference>
<dbReference type="AlphaFoldDB" id="A0A5C6B288"/>
<dbReference type="RefSeq" id="WP_231741771.1">
    <property type="nucleotide sequence ID" value="NZ_CP151726.1"/>
</dbReference>
<evidence type="ECO:0000313" key="4">
    <source>
        <dbReference type="Proteomes" id="UP000320176"/>
    </source>
</evidence>
<name>A0A5C6B288_9BACT</name>
<dbReference type="Gene3D" id="2.40.50.100">
    <property type="match status" value="1"/>
</dbReference>
<sequence>MKIRMPKVPMKWVWFVATLIIVIIGGFTWQHWFPATKAWVDRTAVSFRNGDGESHVGEAAGEVDSHAGHDHATHAGHDEATSLELSPQAIRNIGLSDETIRPITLETFRRSITVPAVVVERPGRSRVQVATPMTGVVTHVHAVQGEAVEPGSLLFQIRLTHEDLVNAQTDFVRTLGELDVENREITRLEQVTRSGAVAGKILLERQYSRDKLKANLGAQREALRLHGLSDDQVNEIERERRLLRELQVFTPSVDSHGEAELRLTRHFVQANYVLEDASKHTGSQHTGSQHTGSQHTGPLILQDLAVHKGQSVNAGETLCILTDYDELFIEGLAFEQDIRQLRSASQNGWKVEAIIEQPGSQSHVIEALDIAYLANQVDATSRTLNFYVRLPNEVAKDRRNDGNRYVEWRYVPGQRMQLRVPVEEMPEQIVVPVEAVASEGAETFVFQQNGSHFDRVPVHVKYRDQYSAVIDNDGSLFPGDVIAMRGAHQMQMALKNKSGGGVDPHAGHNH</sequence>
<gene>
    <name evidence="3" type="ORF">Pla52n_12930</name>
</gene>
<dbReference type="InterPro" id="IPR051909">
    <property type="entry name" value="MFP_Cation_Efflux"/>
</dbReference>
<keyword evidence="2" id="KW-0812">Transmembrane</keyword>
<dbReference type="GO" id="GO:0060003">
    <property type="term" value="P:copper ion export"/>
    <property type="evidence" value="ECO:0007669"/>
    <property type="project" value="TreeGrafter"/>
</dbReference>
<keyword evidence="1" id="KW-0813">Transport</keyword>
<proteinExistence type="predicted"/>
<dbReference type="PANTHER" id="PTHR30097:SF4">
    <property type="entry name" value="SLR6042 PROTEIN"/>
    <property type="match status" value="1"/>
</dbReference>
<dbReference type="Gene3D" id="1.10.287.470">
    <property type="entry name" value="Helix hairpin bin"/>
    <property type="match status" value="1"/>
</dbReference>
<dbReference type="Proteomes" id="UP000320176">
    <property type="component" value="Unassembled WGS sequence"/>
</dbReference>
<keyword evidence="4" id="KW-1185">Reference proteome</keyword>
<dbReference type="Gene3D" id="2.40.420.20">
    <property type="match status" value="1"/>
</dbReference>
<keyword evidence="2" id="KW-0472">Membrane</keyword>
<dbReference type="EMBL" id="SJPN01000002">
    <property type="protein sequence ID" value="TWU05579.1"/>
    <property type="molecule type" value="Genomic_DNA"/>
</dbReference>
<evidence type="ECO:0000256" key="1">
    <source>
        <dbReference type="ARBA" id="ARBA00022448"/>
    </source>
</evidence>
<dbReference type="GO" id="GO:0030313">
    <property type="term" value="C:cell envelope"/>
    <property type="evidence" value="ECO:0007669"/>
    <property type="project" value="TreeGrafter"/>
</dbReference>
<evidence type="ECO:0000313" key="3">
    <source>
        <dbReference type="EMBL" id="TWU05579.1"/>
    </source>
</evidence>
<evidence type="ECO:0000256" key="2">
    <source>
        <dbReference type="SAM" id="Phobius"/>
    </source>
</evidence>
<dbReference type="PANTHER" id="PTHR30097">
    <property type="entry name" value="CATION EFFLUX SYSTEM PROTEIN CUSB"/>
    <property type="match status" value="1"/>
</dbReference>
<protein>
    <submittedName>
        <fullName evidence="3">Uncharacterized protein</fullName>
    </submittedName>
</protein>
<dbReference type="Gene3D" id="2.40.30.170">
    <property type="match status" value="1"/>
</dbReference>
<keyword evidence="2" id="KW-1133">Transmembrane helix</keyword>
<reference evidence="3 4" key="1">
    <citation type="submission" date="2019-02" db="EMBL/GenBank/DDBJ databases">
        <title>Deep-cultivation of Planctomycetes and their phenomic and genomic characterization uncovers novel biology.</title>
        <authorList>
            <person name="Wiegand S."/>
            <person name="Jogler M."/>
            <person name="Boedeker C."/>
            <person name="Pinto D."/>
            <person name="Vollmers J."/>
            <person name="Rivas-Marin E."/>
            <person name="Kohn T."/>
            <person name="Peeters S.H."/>
            <person name="Heuer A."/>
            <person name="Rast P."/>
            <person name="Oberbeckmann S."/>
            <person name="Bunk B."/>
            <person name="Jeske O."/>
            <person name="Meyerdierks A."/>
            <person name="Storesund J.E."/>
            <person name="Kallscheuer N."/>
            <person name="Luecker S."/>
            <person name="Lage O.M."/>
            <person name="Pohl T."/>
            <person name="Merkel B.J."/>
            <person name="Hornburger P."/>
            <person name="Mueller R.-W."/>
            <person name="Bruemmer F."/>
            <person name="Labrenz M."/>
            <person name="Spormann A.M."/>
            <person name="Op Den Camp H."/>
            <person name="Overmann J."/>
            <person name="Amann R."/>
            <person name="Jetten M.S.M."/>
            <person name="Mascher T."/>
            <person name="Medema M.H."/>
            <person name="Devos D.P."/>
            <person name="Kaster A.-K."/>
            <person name="Ovreas L."/>
            <person name="Rohde M."/>
            <person name="Galperin M.Y."/>
            <person name="Jogler C."/>
        </authorList>
    </citation>
    <scope>NUCLEOTIDE SEQUENCE [LARGE SCALE GENOMIC DNA]</scope>
    <source>
        <strain evidence="3 4">Pla52n</strain>
    </source>
</reference>
<accession>A0A5C6B288</accession>
<feature type="transmembrane region" description="Helical" evidence="2">
    <location>
        <begin position="12"/>
        <end position="32"/>
    </location>
</feature>
<organism evidence="3 4">
    <name type="scientific">Stieleria varia</name>
    <dbReference type="NCBI Taxonomy" id="2528005"/>
    <lineage>
        <taxon>Bacteria</taxon>
        <taxon>Pseudomonadati</taxon>
        <taxon>Planctomycetota</taxon>
        <taxon>Planctomycetia</taxon>
        <taxon>Pirellulales</taxon>
        <taxon>Pirellulaceae</taxon>
        <taxon>Stieleria</taxon>
    </lineage>
</organism>